<dbReference type="SUPFAM" id="SSF56349">
    <property type="entry name" value="DNA breaking-rejoining enzymes"/>
    <property type="match status" value="1"/>
</dbReference>
<feature type="domain" description="Core-binding (CB)" evidence="7">
    <location>
        <begin position="61"/>
        <end position="144"/>
    </location>
</feature>
<dbReference type="EMBL" id="ADLT01000015">
    <property type="protein sequence ID" value="EHO63572.1"/>
    <property type="molecule type" value="Genomic_DNA"/>
</dbReference>
<dbReference type="Proteomes" id="UP000003277">
    <property type="component" value="Unassembled WGS sequence"/>
</dbReference>
<sequence length="367" mass="41973">MATFVKRGKKWFYIISYRDSAGKRHRHEEPGGATKEEAQKAFRAHIRRADATGAYVKPENITVHDFMEEWLEKQVNVNRRPATYTLYSQIVHNHIDAAFGGRLLRSVLTRELQDWLLQLKQEGAAKSTVKVVLAVLKGSLRWAVANREYIQVNPADSVTIPRYDEAPASPGVFSQDELDQLFAAYPEGCKLYIPIRIAYYTGMRKGEILALKWSDIDLFGRSITVNKTQYADAVNAPKTKSSYRQVSFGQRLMSALVKQKRWQEKNVGIWEDDYIPSPYVCTREDGSQMTANDIRAFEKFCKHHFGGHSFHTFRHTHATRLIASGQFPLEYVAKRLGHSSITTTANIYYSVTKEEARKAADKMEDIL</sequence>
<proteinExistence type="inferred from homology"/>
<evidence type="ECO:0000256" key="2">
    <source>
        <dbReference type="ARBA" id="ARBA00022908"/>
    </source>
</evidence>
<evidence type="ECO:0000256" key="5">
    <source>
        <dbReference type="PROSITE-ProRule" id="PRU01248"/>
    </source>
</evidence>
<gene>
    <name evidence="8" type="ORF">HMPREF9453_00589</name>
</gene>
<dbReference type="InterPro" id="IPR044068">
    <property type="entry name" value="CB"/>
</dbReference>
<evidence type="ECO:0000256" key="3">
    <source>
        <dbReference type="ARBA" id="ARBA00023125"/>
    </source>
</evidence>
<evidence type="ECO:0000313" key="8">
    <source>
        <dbReference type="EMBL" id="EHO63572.1"/>
    </source>
</evidence>
<keyword evidence="3 5" id="KW-0238">DNA-binding</keyword>
<evidence type="ECO:0008006" key="10">
    <source>
        <dbReference type="Google" id="ProtNLM"/>
    </source>
</evidence>
<keyword evidence="9" id="KW-1185">Reference proteome</keyword>
<protein>
    <recommendedName>
        <fullName evidence="10">Tyr recombinase domain-containing protein</fullName>
    </recommendedName>
</protein>
<dbReference type="GO" id="GO:0015074">
    <property type="term" value="P:DNA integration"/>
    <property type="evidence" value="ECO:0007669"/>
    <property type="project" value="UniProtKB-KW"/>
</dbReference>
<comment type="caution">
    <text evidence="8">The sequence shown here is derived from an EMBL/GenBank/DDBJ whole genome shotgun (WGS) entry which is preliminary data.</text>
</comment>
<evidence type="ECO:0000259" key="7">
    <source>
        <dbReference type="PROSITE" id="PS51900"/>
    </source>
</evidence>
<dbReference type="InterPro" id="IPR004107">
    <property type="entry name" value="Integrase_SAM-like_N"/>
</dbReference>
<dbReference type="InterPro" id="IPR002104">
    <property type="entry name" value="Integrase_catalytic"/>
</dbReference>
<dbReference type="InterPro" id="IPR050090">
    <property type="entry name" value="Tyrosine_recombinase_XerCD"/>
</dbReference>
<feature type="domain" description="Tyr recombinase" evidence="6">
    <location>
        <begin position="168"/>
        <end position="361"/>
    </location>
</feature>
<dbReference type="GO" id="GO:0003677">
    <property type="term" value="F:DNA binding"/>
    <property type="evidence" value="ECO:0007669"/>
    <property type="project" value="UniProtKB-UniRule"/>
</dbReference>
<dbReference type="Gene3D" id="1.10.443.10">
    <property type="entry name" value="Intergrase catalytic core"/>
    <property type="match status" value="1"/>
</dbReference>
<evidence type="ECO:0000256" key="4">
    <source>
        <dbReference type="ARBA" id="ARBA00023172"/>
    </source>
</evidence>
<comment type="similarity">
    <text evidence="1">Belongs to the 'phage' integrase family.</text>
</comment>
<name>H1CZ01_9FIRM</name>
<dbReference type="Pfam" id="PF14659">
    <property type="entry name" value="Phage_int_SAM_3"/>
    <property type="match status" value="1"/>
</dbReference>
<dbReference type="InterPro" id="IPR011010">
    <property type="entry name" value="DNA_brk_join_enz"/>
</dbReference>
<dbReference type="PROSITE" id="PS51898">
    <property type="entry name" value="TYR_RECOMBINASE"/>
    <property type="match status" value="1"/>
</dbReference>
<accession>H1CZ01</accession>
<dbReference type="Gene3D" id="1.10.150.130">
    <property type="match status" value="1"/>
</dbReference>
<dbReference type="OrthoDB" id="9769726at2"/>
<dbReference type="RefSeq" id="WP_008859093.1">
    <property type="nucleotide sequence ID" value="NZ_JH591187.1"/>
</dbReference>
<dbReference type="AlphaFoldDB" id="H1CZ01"/>
<dbReference type="STRING" id="742743.HMPREF9453_00589"/>
<dbReference type="PANTHER" id="PTHR30349">
    <property type="entry name" value="PHAGE INTEGRASE-RELATED"/>
    <property type="match status" value="1"/>
</dbReference>
<dbReference type="InterPro" id="IPR010998">
    <property type="entry name" value="Integrase_recombinase_N"/>
</dbReference>
<evidence type="ECO:0000259" key="6">
    <source>
        <dbReference type="PROSITE" id="PS51898"/>
    </source>
</evidence>
<dbReference type="PROSITE" id="PS51900">
    <property type="entry name" value="CB"/>
    <property type="match status" value="1"/>
</dbReference>
<evidence type="ECO:0000313" key="9">
    <source>
        <dbReference type="Proteomes" id="UP000003277"/>
    </source>
</evidence>
<dbReference type="Pfam" id="PF00589">
    <property type="entry name" value="Phage_integrase"/>
    <property type="match status" value="1"/>
</dbReference>
<dbReference type="InterPro" id="IPR013762">
    <property type="entry name" value="Integrase-like_cat_sf"/>
</dbReference>
<dbReference type="GO" id="GO:0006310">
    <property type="term" value="P:DNA recombination"/>
    <property type="evidence" value="ECO:0007669"/>
    <property type="project" value="UniProtKB-KW"/>
</dbReference>
<dbReference type="CDD" id="cd01189">
    <property type="entry name" value="INT_ICEBs1_C_like"/>
    <property type="match status" value="1"/>
</dbReference>
<keyword evidence="2" id="KW-0229">DNA integration</keyword>
<dbReference type="HOGENOM" id="CLU_027562_17_6_9"/>
<dbReference type="PATRIC" id="fig|742743.3.peg.599"/>
<reference evidence="8 9" key="1">
    <citation type="submission" date="2011-11" db="EMBL/GenBank/DDBJ databases">
        <title>The Genome Sequence of Dialister succinatiphilus YIT 11850.</title>
        <authorList>
            <consortium name="The Broad Institute Genome Sequencing Platform"/>
            <person name="Earl A."/>
            <person name="Ward D."/>
            <person name="Feldgarden M."/>
            <person name="Gevers D."/>
            <person name="Morotomi M."/>
            <person name="Young S.K."/>
            <person name="Zeng Q."/>
            <person name="Gargeya S."/>
            <person name="Fitzgerald M."/>
            <person name="Haas B."/>
            <person name="Abouelleil A."/>
            <person name="Alvarado L."/>
            <person name="Arachchi H.M."/>
            <person name="Berlin A."/>
            <person name="Brown A."/>
            <person name="Chapman S.B."/>
            <person name="Dunbar C."/>
            <person name="Gearin G."/>
            <person name="Goldberg J."/>
            <person name="Griggs A."/>
            <person name="Gujja S."/>
            <person name="Heiman D."/>
            <person name="Howarth C."/>
            <person name="Lui A."/>
            <person name="MacDonald P.J.P."/>
            <person name="Montmayeur A."/>
            <person name="Murphy C."/>
            <person name="Neiman D."/>
            <person name="Pearson M."/>
            <person name="Priest M."/>
            <person name="Roberts A."/>
            <person name="Saif S."/>
            <person name="Shea T."/>
            <person name="Sisk P."/>
            <person name="Stolte C."/>
            <person name="Sykes S."/>
            <person name="Wortman J."/>
            <person name="Nusbaum C."/>
            <person name="Birren B."/>
        </authorList>
    </citation>
    <scope>NUCLEOTIDE SEQUENCE [LARGE SCALE GENOMIC DNA]</scope>
    <source>
        <strain evidence="8 9">YIT 11850</strain>
    </source>
</reference>
<dbReference type="PANTHER" id="PTHR30349:SF64">
    <property type="entry name" value="PROPHAGE INTEGRASE INTD-RELATED"/>
    <property type="match status" value="1"/>
</dbReference>
<evidence type="ECO:0000256" key="1">
    <source>
        <dbReference type="ARBA" id="ARBA00008857"/>
    </source>
</evidence>
<organism evidence="8 9">
    <name type="scientific">Dialister succinatiphilus YIT 11850</name>
    <dbReference type="NCBI Taxonomy" id="742743"/>
    <lineage>
        <taxon>Bacteria</taxon>
        <taxon>Bacillati</taxon>
        <taxon>Bacillota</taxon>
        <taxon>Negativicutes</taxon>
        <taxon>Veillonellales</taxon>
        <taxon>Veillonellaceae</taxon>
        <taxon>Dialister</taxon>
    </lineage>
</organism>
<dbReference type="eggNOG" id="COG0582">
    <property type="taxonomic scope" value="Bacteria"/>
</dbReference>
<keyword evidence="4" id="KW-0233">DNA recombination</keyword>